<dbReference type="AlphaFoldDB" id="A0A517YBW9"/>
<proteinExistence type="predicted"/>
<sequence length="178" mass="19892">MTDHELLGLINTAKKDFGHKCSKYAGAVCAELLKHSLSRHGVTASARDVFIDGIPIEVDLLIAREGVEPKHGLLYRPEDVRVVLEIKNSGVFELSAISRIRHNFDAVRDKNPKITCVYVTLAELKGYKYAVTTEALGYPAYTLFLYNSSQKNRKYEVTGHWDNLIHDLQQMAGCVPCG</sequence>
<dbReference type="RefSeq" id="WP_145088858.1">
    <property type="nucleotide sequence ID" value="NZ_CP036274.1"/>
</dbReference>
<accession>A0A517YBW9</accession>
<keyword evidence="2" id="KW-1185">Reference proteome</keyword>
<evidence type="ECO:0000313" key="1">
    <source>
        <dbReference type="EMBL" id="QDU27735.1"/>
    </source>
</evidence>
<evidence type="ECO:0000313" key="2">
    <source>
        <dbReference type="Proteomes" id="UP000315017"/>
    </source>
</evidence>
<dbReference type="KEGG" id="aagg:ETAA8_28250"/>
<name>A0A517YBW9_9BACT</name>
<dbReference type="EMBL" id="CP036274">
    <property type="protein sequence ID" value="QDU27735.1"/>
    <property type="molecule type" value="Genomic_DNA"/>
</dbReference>
<dbReference type="Proteomes" id="UP000315017">
    <property type="component" value="Chromosome"/>
</dbReference>
<gene>
    <name evidence="1" type="ORF">ETAA8_28250</name>
</gene>
<protein>
    <submittedName>
        <fullName evidence="1">Uncharacterized protein</fullName>
    </submittedName>
</protein>
<organism evidence="1 2">
    <name type="scientific">Anatilimnocola aggregata</name>
    <dbReference type="NCBI Taxonomy" id="2528021"/>
    <lineage>
        <taxon>Bacteria</taxon>
        <taxon>Pseudomonadati</taxon>
        <taxon>Planctomycetota</taxon>
        <taxon>Planctomycetia</taxon>
        <taxon>Pirellulales</taxon>
        <taxon>Pirellulaceae</taxon>
        <taxon>Anatilimnocola</taxon>
    </lineage>
</organism>
<reference evidence="1 2" key="1">
    <citation type="submission" date="2019-02" db="EMBL/GenBank/DDBJ databases">
        <title>Deep-cultivation of Planctomycetes and their phenomic and genomic characterization uncovers novel biology.</title>
        <authorList>
            <person name="Wiegand S."/>
            <person name="Jogler M."/>
            <person name="Boedeker C."/>
            <person name="Pinto D."/>
            <person name="Vollmers J."/>
            <person name="Rivas-Marin E."/>
            <person name="Kohn T."/>
            <person name="Peeters S.H."/>
            <person name="Heuer A."/>
            <person name="Rast P."/>
            <person name="Oberbeckmann S."/>
            <person name="Bunk B."/>
            <person name="Jeske O."/>
            <person name="Meyerdierks A."/>
            <person name="Storesund J.E."/>
            <person name="Kallscheuer N."/>
            <person name="Luecker S."/>
            <person name="Lage O.M."/>
            <person name="Pohl T."/>
            <person name="Merkel B.J."/>
            <person name="Hornburger P."/>
            <person name="Mueller R.-W."/>
            <person name="Bruemmer F."/>
            <person name="Labrenz M."/>
            <person name="Spormann A.M."/>
            <person name="Op den Camp H."/>
            <person name="Overmann J."/>
            <person name="Amann R."/>
            <person name="Jetten M.S.M."/>
            <person name="Mascher T."/>
            <person name="Medema M.H."/>
            <person name="Devos D.P."/>
            <person name="Kaster A.-K."/>
            <person name="Ovreas L."/>
            <person name="Rohde M."/>
            <person name="Galperin M.Y."/>
            <person name="Jogler C."/>
        </authorList>
    </citation>
    <scope>NUCLEOTIDE SEQUENCE [LARGE SCALE GENOMIC DNA]</scope>
    <source>
        <strain evidence="1 2">ETA_A8</strain>
    </source>
</reference>